<evidence type="ECO:0000256" key="1">
    <source>
        <dbReference type="SAM" id="MobiDB-lite"/>
    </source>
</evidence>
<dbReference type="InterPro" id="IPR000780">
    <property type="entry name" value="CheR_MeTrfase"/>
</dbReference>
<dbReference type="Proteomes" id="UP001620461">
    <property type="component" value="Unassembled WGS sequence"/>
</dbReference>
<dbReference type="InterPro" id="IPR022641">
    <property type="entry name" value="CheR_N"/>
</dbReference>
<reference evidence="3 4" key="1">
    <citation type="submission" date="2020-10" db="EMBL/GenBank/DDBJ databases">
        <title>Phylogeny of dyella-like bacteria.</title>
        <authorList>
            <person name="Fu J."/>
        </authorList>
    </citation>
    <scope>NUCLEOTIDE SEQUENCE [LARGE SCALE GENOMIC DNA]</scope>
    <source>
        <strain evidence="3 4">JP1</strain>
    </source>
</reference>
<sequence>MPGCRRQRLPAQAGRRGQAGVDDARVAARLSDRPIVYSPELENIEVELFVQALQRRHGYDFSQYAPASLKRRVQQLAEQLECKTVSGLIERVMHEPLLLPSVLEGLTVPASDMFRDPPMFRALLEKVFPLLACYPQINIWLAGCAHGQEVYSLAILLEEAELYERSKIFATDLSEYALQQAREGIYSTREAQQWSRNYHASGGSRSLADYYSARYKLLKIDQRLQRHVTFAAHNLAADGVFCEAHLILCRNVLIYFSNPLQDRALSLFRDSLVRGGFLCLGLRESLDYASSAEDFSPFDEPMRIYRLSGQPDHLKP</sequence>
<dbReference type="Pfam" id="PF03705">
    <property type="entry name" value="CheR_N"/>
    <property type="match status" value="1"/>
</dbReference>
<keyword evidence="4" id="KW-1185">Reference proteome</keyword>
<evidence type="ECO:0000313" key="4">
    <source>
        <dbReference type="Proteomes" id="UP001620461"/>
    </source>
</evidence>
<feature type="domain" description="CheR-type methyltransferase" evidence="2">
    <location>
        <begin position="34"/>
        <end position="296"/>
    </location>
</feature>
<proteinExistence type="predicted"/>
<dbReference type="PANTHER" id="PTHR24422">
    <property type="entry name" value="CHEMOTAXIS PROTEIN METHYLTRANSFERASE"/>
    <property type="match status" value="1"/>
</dbReference>
<dbReference type="PRINTS" id="PR00996">
    <property type="entry name" value="CHERMTFRASE"/>
</dbReference>
<dbReference type="SUPFAM" id="SSF47757">
    <property type="entry name" value="Chemotaxis receptor methyltransferase CheR, N-terminal domain"/>
    <property type="match status" value="1"/>
</dbReference>
<comment type="caution">
    <text evidence="3">The sequence shown here is derived from an EMBL/GenBank/DDBJ whole genome shotgun (WGS) entry which is preliminary data.</text>
</comment>
<dbReference type="Pfam" id="PF01739">
    <property type="entry name" value="CheR"/>
    <property type="match status" value="1"/>
</dbReference>
<dbReference type="InterPro" id="IPR050903">
    <property type="entry name" value="Bact_Chemotaxis_MeTrfase"/>
</dbReference>
<dbReference type="InterPro" id="IPR029063">
    <property type="entry name" value="SAM-dependent_MTases_sf"/>
</dbReference>
<dbReference type="InterPro" id="IPR022642">
    <property type="entry name" value="CheR_C"/>
</dbReference>
<evidence type="ECO:0000313" key="3">
    <source>
        <dbReference type="EMBL" id="MFK2900972.1"/>
    </source>
</evidence>
<dbReference type="PANTHER" id="PTHR24422:SF8">
    <property type="entry name" value="CHEMOTAXIS PROTEIN"/>
    <property type="match status" value="1"/>
</dbReference>
<protein>
    <submittedName>
        <fullName evidence="3">Protein-glutamate O-methyltransferase CheR</fullName>
    </submittedName>
</protein>
<dbReference type="Gene3D" id="3.40.50.150">
    <property type="entry name" value="Vaccinia Virus protein VP39"/>
    <property type="match status" value="1"/>
</dbReference>
<accession>A0ABW8JIN4</accession>
<feature type="region of interest" description="Disordered" evidence="1">
    <location>
        <begin position="1"/>
        <end position="20"/>
    </location>
</feature>
<dbReference type="SMART" id="SM00138">
    <property type="entry name" value="MeTrc"/>
    <property type="match status" value="1"/>
</dbReference>
<dbReference type="EMBL" id="JADIKJ010000012">
    <property type="protein sequence ID" value="MFK2900972.1"/>
    <property type="molecule type" value="Genomic_DNA"/>
</dbReference>
<dbReference type="PROSITE" id="PS50123">
    <property type="entry name" value="CHER"/>
    <property type="match status" value="1"/>
</dbReference>
<evidence type="ECO:0000259" key="2">
    <source>
        <dbReference type="PROSITE" id="PS50123"/>
    </source>
</evidence>
<gene>
    <name evidence="3" type="ORF">ISP15_11550</name>
</gene>
<dbReference type="SUPFAM" id="SSF53335">
    <property type="entry name" value="S-adenosyl-L-methionine-dependent methyltransferases"/>
    <property type="match status" value="1"/>
</dbReference>
<organism evidence="3 4">
    <name type="scientific">Dyella jejuensis</name>
    <dbReference type="NCBI Taxonomy" id="1432009"/>
    <lineage>
        <taxon>Bacteria</taxon>
        <taxon>Pseudomonadati</taxon>
        <taxon>Pseudomonadota</taxon>
        <taxon>Gammaproteobacteria</taxon>
        <taxon>Lysobacterales</taxon>
        <taxon>Rhodanobacteraceae</taxon>
        <taxon>Dyella</taxon>
    </lineage>
</organism>
<name>A0ABW8JIN4_9GAMM</name>